<dbReference type="PANTHER" id="PTHR10093">
    <property type="entry name" value="IRON-SULFUR CLUSTER ASSEMBLY ENZYME NIFU HOMOLOG"/>
    <property type="match status" value="1"/>
</dbReference>
<protein>
    <submittedName>
        <fullName evidence="2">Nitrogen fixation protein NifU-related protein</fullName>
    </submittedName>
</protein>
<dbReference type="STRING" id="1735162.PeribacterB2_0904"/>
<accession>A0A0S1SM99</accession>
<accession>A0A0S1SM26</accession>
<dbReference type="GO" id="GO:0016226">
    <property type="term" value="P:iron-sulfur cluster assembly"/>
    <property type="evidence" value="ECO:0007669"/>
    <property type="project" value="InterPro"/>
</dbReference>
<organism evidence="2 3">
    <name type="scientific">Candidatus Peribacter riflensis</name>
    <dbReference type="NCBI Taxonomy" id="1735162"/>
    <lineage>
        <taxon>Bacteria</taxon>
        <taxon>Candidatus Peregrinibacteriota</taxon>
        <taxon>Candidatus Peribacteria</taxon>
        <taxon>Candidatus Peribacterales</taxon>
        <taxon>Candidatus Peribacteraceae</taxon>
        <taxon>Candidatus Peribacter</taxon>
    </lineage>
</organism>
<gene>
    <name evidence="2" type="ORF">PeribacterD1_0902</name>
</gene>
<evidence type="ECO:0000313" key="3">
    <source>
        <dbReference type="Proteomes" id="UP000069135"/>
    </source>
</evidence>
<evidence type="ECO:0000259" key="1">
    <source>
        <dbReference type="Pfam" id="PF01592"/>
    </source>
</evidence>
<dbReference type="GO" id="GO:0005506">
    <property type="term" value="F:iron ion binding"/>
    <property type="evidence" value="ECO:0007669"/>
    <property type="project" value="InterPro"/>
</dbReference>
<dbReference type="Pfam" id="PF01592">
    <property type="entry name" value="NifU_N"/>
    <property type="match status" value="1"/>
</dbReference>
<dbReference type="InterPro" id="IPR002871">
    <property type="entry name" value="NIF_FeS_clus_asmbl_NifU_N"/>
</dbReference>
<dbReference type="EMBL" id="CP013065">
    <property type="protein sequence ID" value="ALM13570.1"/>
    <property type="molecule type" value="Genomic_DNA"/>
</dbReference>
<accession>A0A0S1SQM9</accession>
<dbReference type="SUPFAM" id="SSF82649">
    <property type="entry name" value="SufE/NifU"/>
    <property type="match status" value="1"/>
</dbReference>
<accession>A0A0S1SIF6</accession>
<accession>A0A0S1SW43</accession>
<evidence type="ECO:0000313" key="2">
    <source>
        <dbReference type="EMBL" id="ALM13570.1"/>
    </source>
</evidence>
<feature type="domain" description="NIF system FeS cluster assembly NifU N-terminal" evidence="1">
    <location>
        <begin position="4"/>
        <end position="122"/>
    </location>
</feature>
<dbReference type="Gene3D" id="3.90.1010.10">
    <property type="match status" value="1"/>
</dbReference>
<dbReference type="AlphaFoldDB" id="A0A0S1SM26"/>
<reference evidence="2 3" key="2">
    <citation type="journal article" date="2016" name="PeerJ">
        <title>Analysis of five complete genome sequences for members of the class Peribacteria in the recently recognized Peregrinibacteria bacterial phylum.</title>
        <authorList>
            <person name="Anantharaman K."/>
            <person name="Brown C.T."/>
            <person name="Burstein D."/>
            <person name="Castelle C.J."/>
            <person name="Probst A.J."/>
            <person name="Thomas B.C."/>
            <person name="Williams K.H."/>
            <person name="Banfield J.F."/>
        </authorList>
    </citation>
    <scope>NUCLEOTIDE SEQUENCE [LARGE SCALE GENOMIC DNA]</scope>
    <source>
        <strain evidence="2">RIFOXYD1_FULL_PER-ii_59_16</strain>
    </source>
</reference>
<name>A0A0S1SM26_9BACT</name>
<dbReference type="CDD" id="cd06664">
    <property type="entry name" value="IscU_like"/>
    <property type="match status" value="1"/>
</dbReference>
<sequence length="135" mass="14887">MDLYAEHILEHFKNPRCTSPLKDRTVEHAEENLACGDTLSLALLIEGKKITGVEWHGSGCAISQAGMSLLTEQLAGKNAAAVAKLSPKDQRAFLGVPISTRRLKCALLPLFTLRNALRKWQGEPPLTWPELLDED</sequence>
<dbReference type="GO" id="GO:0051536">
    <property type="term" value="F:iron-sulfur cluster binding"/>
    <property type="evidence" value="ECO:0007669"/>
    <property type="project" value="InterPro"/>
</dbReference>
<dbReference type="Proteomes" id="UP000069135">
    <property type="component" value="Chromosome"/>
</dbReference>
<reference evidence="3" key="1">
    <citation type="submission" date="2015-10" db="EMBL/GenBank/DDBJ databases">
        <title>Analysis of five complete genome sequences for members of the class Peribacteria in the recently recognized Peregrinibacteria bacterial phylum.</title>
        <authorList>
            <person name="Anantharaman K."/>
            <person name="Brown C.T."/>
            <person name="Burstein D."/>
            <person name="Castelle C.J."/>
            <person name="Probst A.J."/>
            <person name="Thomas B.C."/>
            <person name="Williams K.H."/>
            <person name="Banfield J.F."/>
        </authorList>
    </citation>
    <scope>NUCLEOTIDE SEQUENCE [LARGE SCALE GENOMIC DNA]</scope>
</reference>
<dbReference type="KEGG" id="prf:PeribacterA2_0902"/>
<proteinExistence type="predicted"/>